<dbReference type="InterPro" id="IPR019500">
    <property type="entry name" value="Pep_S46"/>
</dbReference>
<comment type="similarity">
    <text evidence="1">Belongs to the peptidase S46 family.</text>
</comment>
<keyword evidence="3" id="KW-0645">Protease</keyword>
<dbReference type="InterPro" id="IPR009003">
    <property type="entry name" value="Peptidase_S1_PA"/>
</dbReference>
<proteinExistence type="inferred from homology"/>
<dbReference type="Gene3D" id="2.40.10.10">
    <property type="entry name" value="Trypsin-like serine proteases"/>
    <property type="match status" value="2"/>
</dbReference>
<keyword evidence="2" id="KW-0031">Aminopeptidase</keyword>
<dbReference type="GO" id="GO:0008239">
    <property type="term" value="F:dipeptidyl-peptidase activity"/>
    <property type="evidence" value="ECO:0007669"/>
    <property type="project" value="InterPro"/>
</dbReference>
<dbReference type="PANTHER" id="PTHR38469:SF1">
    <property type="entry name" value="PERIPLASMIC PEPTIDASE SUBFAMILY S1B"/>
    <property type="match status" value="1"/>
</dbReference>
<evidence type="ECO:0000313" key="6">
    <source>
        <dbReference type="EMBL" id="KAK3250646.1"/>
    </source>
</evidence>
<dbReference type="Pfam" id="PF10459">
    <property type="entry name" value="Peptidase_S46"/>
    <property type="match status" value="1"/>
</dbReference>
<evidence type="ECO:0000256" key="3">
    <source>
        <dbReference type="ARBA" id="ARBA00022670"/>
    </source>
</evidence>
<accession>A0AAE0C8Z6</accession>
<dbReference type="GO" id="GO:0070009">
    <property type="term" value="F:serine-type aminopeptidase activity"/>
    <property type="evidence" value="ECO:0007669"/>
    <property type="project" value="InterPro"/>
</dbReference>
<dbReference type="Proteomes" id="UP001190700">
    <property type="component" value="Unassembled WGS sequence"/>
</dbReference>
<keyword evidence="4" id="KW-0732">Signal</keyword>
<sequence>MSDILPTSMGDGAQERDPRFRSWPITEVSALEPMLKAMGLRVPASQIDGTASATGNCLSDALVSVGPAGRGGTGSFISADGLIITNHHVALDAVRQASTVEHDYLNDGFVARSHAEEIAGPDYEVWITRSCEDVSPAVLEVVQSEADPLKRANKVRDRKQEMASEREAALAGAAHGASMRCEVQEMWADKTYVLFTYERLRDVRIVYVPPLSLGCFGGDADNFEWPRHTADFTLLRAYVAPSGEGAPPSTHNVPYRPTQFLRANSAGAAAGDFVFLLGFPGHTMRYAPSSRLAFSDEVAVPELLEDFGAKLALIRAHTTDRAVALKLHSAKKGLANEYKRSRGKVAVMRKLGLLAERRAEEEALCAVAPDAAPLLARLAAIYDELRALAGTSAALDRLRGIYHGSVLLATAHAVHEAAIEAGKPDVEREAAYRERNLPFLVQRLAKRLKDLHPPHEVALLRRAVEGARAAAVCQEEAALAAWAFHEEAAAMALWEEEHGSSTPYHSQGIMGLEEGKLEAVLKGEVPPPDDAFVRCAAASYEAHVTDRDAHKALLSERDQLLAKLLAVQQEHAAACEPFYPDANGCLRLSAGHVEGYQAADAVMHTPMTTLAGLLEKHDDSSMLDAEEASEFACPPRLAELGRTDACVAATPVCLLYSTDTVGGNSGSPVLDRDGAFVAINFDRQRLGLMNEFKWSSKFSRSIGTDVRYILWLVGEYDGAGYLVDEMTK</sequence>
<evidence type="ECO:0000256" key="2">
    <source>
        <dbReference type="ARBA" id="ARBA00022438"/>
    </source>
</evidence>
<reference evidence="6 7" key="1">
    <citation type="journal article" date="2015" name="Genome Biol. Evol.">
        <title>Comparative Genomics of a Bacterivorous Green Alga Reveals Evolutionary Causalities and Consequences of Phago-Mixotrophic Mode of Nutrition.</title>
        <authorList>
            <person name="Burns J.A."/>
            <person name="Paasch A."/>
            <person name="Narechania A."/>
            <person name="Kim E."/>
        </authorList>
    </citation>
    <scope>NUCLEOTIDE SEQUENCE [LARGE SCALE GENOMIC DNA]</scope>
    <source>
        <strain evidence="6 7">PLY_AMNH</strain>
    </source>
</reference>
<evidence type="ECO:0008006" key="8">
    <source>
        <dbReference type="Google" id="ProtNLM"/>
    </source>
</evidence>
<comment type="caution">
    <text evidence="6">The sequence shown here is derived from an EMBL/GenBank/DDBJ whole genome shotgun (WGS) entry which is preliminary data.</text>
</comment>
<evidence type="ECO:0000313" key="7">
    <source>
        <dbReference type="Proteomes" id="UP001190700"/>
    </source>
</evidence>
<gene>
    <name evidence="6" type="ORF">CYMTET_39983</name>
</gene>
<evidence type="ECO:0000256" key="4">
    <source>
        <dbReference type="ARBA" id="ARBA00022729"/>
    </source>
</evidence>
<dbReference type="GO" id="GO:0006508">
    <property type="term" value="P:proteolysis"/>
    <property type="evidence" value="ECO:0007669"/>
    <property type="project" value="UniProtKB-KW"/>
</dbReference>
<keyword evidence="7" id="KW-1185">Reference proteome</keyword>
<dbReference type="AlphaFoldDB" id="A0AAE0C8Z6"/>
<dbReference type="PANTHER" id="PTHR38469">
    <property type="entry name" value="PERIPLASMIC PEPTIDASE SUBFAMILY S1B"/>
    <property type="match status" value="1"/>
</dbReference>
<dbReference type="InterPro" id="IPR043504">
    <property type="entry name" value="Peptidase_S1_PA_chymotrypsin"/>
</dbReference>
<keyword evidence="5" id="KW-0378">Hydrolase</keyword>
<organism evidence="6 7">
    <name type="scientific">Cymbomonas tetramitiformis</name>
    <dbReference type="NCBI Taxonomy" id="36881"/>
    <lineage>
        <taxon>Eukaryota</taxon>
        <taxon>Viridiplantae</taxon>
        <taxon>Chlorophyta</taxon>
        <taxon>Pyramimonadophyceae</taxon>
        <taxon>Pyramimonadales</taxon>
        <taxon>Pyramimonadaceae</taxon>
        <taxon>Cymbomonas</taxon>
    </lineage>
</organism>
<protein>
    <recommendedName>
        <fullName evidence="8">Dipeptidyl-peptidase</fullName>
    </recommendedName>
</protein>
<dbReference type="SUPFAM" id="SSF50494">
    <property type="entry name" value="Trypsin-like serine proteases"/>
    <property type="match status" value="1"/>
</dbReference>
<name>A0AAE0C8Z6_9CHLO</name>
<dbReference type="EMBL" id="LGRX02026581">
    <property type="protein sequence ID" value="KAK3250646.1"/>
    <property type="molecule type" value="Genomic_DNA"/>
</dbReference>
<evidence type="ECO:0000256" key="1">
    <source>
        <dbReference type="ARBA" id="ARBA00010491"/>
    </source>
</evidence>
<evidence type="ECO:0000256" key="5">
    <source>
        <dbReference type="ARBA" id="ARBA00022801"/>
    </source>
</evidence>